<dbReference type="Gene3D" id="3.90.1600.10">
    <property type="entry name" value="Palm domain of DNA polymerase"/>
    <property type="match status" value="1"/>
</dbReference>
<evidence type="ECO:0000313" key="6">
    <source>
        <dbReference type="EMBL" id="EKC28654.1"/>
    </source>
</evidence>
<dbReference type="EC" id="2.7.7.7" evidence="1"/>
<evidence type="ECO:0000256" key="1">
    <source>
        <dbReference type="ARBA" id="ARBA00012417"/>
    </source>
</evidence>
<dbReference type="InterPro" id="IPR006134">
    <property type="entry name" value="DNA-dir_DNA_pol_B_multi_dom"/>
</dbReference>
<keyword evidence="3" id="KW-0548">Nucleotidyltransferase</keyword>
<dbReference type="AlphaFoldDB" id="K1QBY0"/>
<dbReference type="GO" id="GO:0042276">
    <property type="term" value="P:error-prone translesion synthesis"/>
    <property type="evidence" value="ECO:0007669"/>
    <property type="project" value="TreeGrafter"/>
</dbReference>
<dbReference type="InterPro" id="IPR030559">
    <property type="entry name" value="PolZ_Rev3"/>
</dbReference>
<name>K1QBY0_MAGGI</name>
<dbReference type="Pfam" id="PF00136">
    <property type="entry name" value="DNA_pol_B"/>
    <property type="match status" value="1"/>
</dbReference>
<dbReference type="EMBL" id="JH823220">
    <property type="protein sequence ID" value="EKC28654.1"/>
    <property type="molecule type" value="Genomic_DNA"/>
</dbReference>
<reference evidence="6" key="1">
    <citation type="journal article" date="2012" name="Nature">
        <title>The oyster genome reveals stress adaptation and complexity of shell formation.</title>
        <authorList>
            <person name="Zhang G."/>
            <person name="Fang X."/>
            <person name="Guo X."/>
            <person name="Li L."/>
            <person name="Luo R."/>
            <person name="Xu F."/>
            <person name="Yang P."/>
            <person name="Zhang L."/>
            <person name="Wang X."/>
            <person name="Qi H."/>
            <person name="Xiong Z."/>
            <person name="Que H."/>
            <person name="Xie Y."/>
            <person name="Holland P.W."/>
            <person name="Paps J."/>
            <person name="Zhu Y."/>
            <person name="Wu F."/>
            <person name="Chen Y."/>
            <person name="Wang J."/>
            <person name="Peng C."/>
            <person name="Meng J."/>
            <person name="Yang L."/>
            <person name="Liu J."/>
            <person name="Wen B."/>
            <person name="Zhang N."/>
            <person name="Huang Z."/>
            <person name="Zhu Q."/>
            <person name="Feng Y."/>
            <person name="Mount A."/>
            <person name="Hedgecock D."/>
            <person name="Xu Z."/>
            <person name="Liu Y."/>
            <person name="Domazet-Loso T."/>
            <person name="Du Y."/>
            <person name="Sun X."/>
            <person name="Zhang S."/>
            <person name="Liu B."/>
            <person name="Cheng P."/>
            <person name="Jiang X."/>
            <person name="Li J."/>
            <person name="Fan D."/>
            <person name="Wang W."/>
            <person name="Fu W."/>
            <person name="Wang T."/>
            <person name="Wang B."/>
            <person name="Zhang J."/>
            <person name="Peng Z."/>
            <person name="Li Y."/>
            <person name="Li N."/>
            <person name="Wang J."/>
            <person name="Chen M."/>
            <person name="He Y."/>
            <person name="Tan F."/>
            <person name="Song X."/>
            <person name="Zheng Q."/>
            <person name="Huang R."/>
            <person name="Yang H."/>
            <person name="Du X."/>
            <person name="Chen L."/>
            <person name="Yang M."/>
            <person name="Gaffney P.M."/>
            <person name="Wang S."/>
            <person name="Luo L."/>
            <person name="She Z."/>
            <person name="Ming Y."/>
            <person name="Huang W."/>
            <person name="Zhang S."/>
            <person name="Huang B."/>
            <person name="Zhang Y."/>
            <person name="Qu T."/>
            <person name="Ni P."/>
            <person name="Miao G."/>
            <person name="Wang J."/>
            <person name="Wang Q."/>
            <person name="Steinberg C.E."/>
            <person name="Wang H."/>
            <person name="Li N."/>
            <person name="Qian L."/>
            <person name="Zhang G."/>
            <person name="Li Y."/>
            <person name="Yang H."/>
            <person name="Liu X."/>
            <person name="Wang J."/>
            <person name="Yin Y."/>
            <person name="Wang J."/>
        </authorList>
    </citation>
    <scope>NUCLEOTIDE SEQUENCE [LARGE SCALE GENOMIC DNA]</scope>
    <source>
        <strain evidence="6">05x7-T-G4-1.051#20</strain>
    </source>
</reference>
<evidence type="ECO:0000256" key="2">
    <source>
        <dbReference type="ARBA" id="ARBA00022679"/>
    </source>
</evidence>
<keyword evidence="2" id="KW-0808">Transferase</keyword>
<dbReference type="Gene3D" id="1.10.132.60">
    <property type="entry name" value="DNA polymerase family B, C-terminal domain"/>
    <property type="match status" value="1"/>
</dbReference>
<gene>
    <name evidence="6" type="ORF">CGI_10025174</name>
</gene>
<dbReference type="Gene3D" id="1.10.287.690">
    <property type="entry name" value="Helix hairpin bin"/>
    <property type="match status" value="1"/>
</dbReference>
<dbReference type="InterPro" id="IPR023211">
    <property type="entry name" value="DNA_pol_palm_dom_sf"/>
</dbReference>
<dbReference type="GO" id="GO:0005634">
    <property type="term" value="C:nucleus"/>
    <property type="evidence" value="ECO:0007669"/>
    <property type="project" value="TreeGrafter"/>
</dbReference>
<dbReference type="GO" id="GO:0000166">
    <property type="term" value="F:nucleotide binding"/>
    <property type="evidence" value="ECO:0007669"/>
    <property type="project" value="InterPro"/>
</dbReference>
<evidence type="ECO:0000256" key="4">
    <source>
        <dbReference type="ARBA" id="ARBA00022932"/>
    </source>
</evidence>
<dbReference type="InterPro" id="IPR043502">
    <property type="entry name" value="DNA/RNA_pol_sf"/>
</dbReference>
<feature type="domain" description="DNA-directed DNA polymerase family B multifunctional" evidence="5">
    <location>
        <begin position="1"/>
        <end position="219"/>
    </location>
</feature>
<dbReference type="PANTHER" id="PTHR45812">
    <property type="entry name" value="DNA POLYMERASE ZETA CATALYTIC SUBUNIT"/>
    <property type="match status" value="1"/>
</dbReference>
<dbReference type="GO" id="GO:0003677">
    <property type="term" value="F:DNA binding"/>
    <property type="evidence" value="ECO:0007669"/>
    <property type="project" value="InterPro"/>
</dbReference>
<dbReference type="PANTHER" id="PTHR45812:SF1">
    <property type="entry name" value="DNA POLYMERASE ZETA CATALYTIC SUBUNIT"/>
    <property type="match status" value="1"/>
</dbReference>
<proteinExistence type="predicted"/>
<accession>K1QBY0</accession>
<dbReference type="SUPFAM" id="SSF56672">
    <property type="entry name" value="DNA/RNA polymerases"/>
    <property type="match status" value="1"/>
</dbReference>
<protein>
    <recommendedName>
        <fullName evidence="1">DNA-directed DNA polymerase</fullName>
        <ecNumber evidence="1">2.7.7.7</ecNumber>
    </recommendedName>
</protein>
<keyword evidence="4" id="KW-0239">DNA-directed DNA polymerase</keyword>
<dbReference type="InParanoid" id="K1QBY0"/>
<sequence length="270" mass="30711">MVKKSMKEHKNDKGLHRLLDARQLGLKLIANVTYGYTAASFSGRMPCVEVADSIVRKARETLERAIKLVEERPEWGARVVYGDTDRIGHEICDAVTAMNPQPIKLKFEKVYYPCVLQTKKRYVGYSYETLDQKEPVFDAKGIETVRRDSCAAVSKILERSIKILFGCKDVSKVKEYVLRQCRKFMECKVSMQDCVFAKEYRGMKGYKPGACVPALEIAKLVVCNTCMGVKDESQPCVSLDCPIMFRRVLAKQDVQKGTQLREVVNKVLDF</sequence>
<evidence type="ECO:0000259" key="5">
    <source>
        <dbReference type="Pfam" id="PF00136"/>
    </source>
</evidence>
<dbReference type="InterPro" id="IPR042087">
    <property type="entry name" value="DNA_pol_B_thumb"/>
</dbReference>
<dbReference type="GO" id="GO:0016035">
    <property type="term" value="C:zeta DNA polymerase complex"/>
    <property type="evidence" value="ECO:0007669"/>
    <property type="project" value="InterPro"/>
</dbReference>
<dbReference type="HOGENOM" id="CLU_1031534_0_0_1"/>
<dbReference type="GO" id="GO:0003887">
    <property type="term" value="F:DNA-directed DNA polymerase activity"/>
    <property type="evidence" value="ECO:0007669"/>
    <property type="project" value="UniProtKB-KW"/>
</dbReference>
<evidence type="ECO:0000256" key="3">
    <source>
        <dbReference type="ARBA" id="ARBA00022695"/>
    </source>
</evidence>
<organism evidence="6">
    <name type="scientific">Magallana gigas</name>
    <name type="common">Pacific oyster</name>
    <name type="synonym">Crassostrea gigas</name>
    <dbReference type="NCBI Taxonomy" id="29159"/>
    <lineage>
        <taxon>Eukaryota</taxon>
        <taxon>Metazoa</taxon>
        <taxon>Spiralia</taxon>
        <taxon>Lophotrochozoa</taxon>
        <taxon>Mollusca</taxon>
        <taxon>Bivalvia</taxon>
        <taxon>Autobranchia</taxon>
        <taxon>Pteriomorphia</taxon>
        <taxon>Ostreida</taxon>
        <taxon>Ostreoidea</taxon>
        <taxon>Ostreidae</taxon>
        <taxon>Magallana</taxon>
    </lineage>
</organism>
<dbReference type="GO" id="GO:0000724">
    <property type="term" value="P:double-strand break repair via homologous recombination"/>
    <property type="evidence" value="ECO:0007669"/>
    <property type="project" value="TreeGrafter"/>
</dbReference>